<evidence type="ECO:0008006" key="14">
    <source>
        <dbReference type="Google" id="ProtNLM"/>
    </source>
</evidence>
<evidence type="ECO:0000259" key="11">
    <source>
        <dbReference type="Pfam" id="PF12627"/>
    </source>
</evidence>
<reference evidence="13" key="1">
    <citation type="submission" date="2014-03" db="EMBL/GenBank/DDBJ databases">
        <authorList>
            <person name="Aksoy S."/>
            <person name="Warren W."/>
            <person name="Wilson R.K."/>
        </authorList>
    </citation>
    <scope>NUCLEOTIDE SEQUENCE [LARGE SCALE GENOMIC DNA]</scope>
    <source>
        <strain evidence="13">IAEA</strain>
    </source>
</reference>
<sequence>MSRNVTVETTVMKLDNAQFERILTKEVIQLREIFRKYKHELRIVGGAVRDLLRDVEPRDIDFATTANVYEMKNIFYKESIYMINLKGEKHGTVTVHINNKNFEITTLRIKNRLEDATDHSMWQADASKRDLTVNAMFLDFNGSLYDYFNGYNDLLEKRVVFVDDAFSRITEDYLRILRYFRFYGSLAELPFKYDESTLKIIKAYAAGLSVVSGERIWSELKKILSSTYAKELMLDMIECDIPQYCGLIEKANVEEFKRACSAVKGKSNLNPISLAVALLHNVMEAIKMHERLKLTSFERDLSFFIIQERDKVDKTYIGLNDYQEIYLKRHVKREFIEELLKYSNKEDLFFAFKDWDGKLDAPEE</sequence>
<dbReference type="GO" id="GO:1990180">
    <property type="term" value="P:mitochondrial tRNA 3'-end processing"/>
    <property type="evidence" value="ECO:0007669"/>
    <property type="project" value="TreeGrafter"/>
</dbReference>
<evidence type="ECO:0000256" key="8">
    <source>
        <dbReference type="ARBA" id="ARBA00022842"/>
    </source>
</evidence>
<evidence type="ECO:0000256" key="4">
    <source>
        <dbReference type="ARBA" id="ARBA00022694"/>
    </source>
</evidence>
<dbReference type="SUPFAM" id="SSF81301">
    <property type="entry name" value="Nucleotidyltransferase"/>
    <property type="match status" value="1"/>
</dbReference>
<name>A0A1A9ZNZ0_GLOPL</name>
<evidence type="ECO:0000256" key="5">
    <source>
        <dbReference type="ARBA" id="ARBA00022695"/>
    </source>
</evidence>
<dbReference type="Pfam" id="PF01743">
    <property type="entry name" value="PolyA_pol"/>
    <property type="match status" value="1"/>
</dbReference>
<evidence type="ECO:0000256" key="6">
    <source>
        <dbReference type="ARBA" id="ARBA00022723"/>
    </source>
</evidence>
<dbReference type="EnsemblMetazoa" id="GPAI020523-RA">
    <property type="protein sequence ID" value="GPAI020523-PA"/>
    <property type="gene ID" value="GPAI020523"/>
</dbReference>
<dbReference type="SUPFAM" id="SSF81891">
    <property type="entry name" value="Poly A polymerase C-terminal region-like"/>
    <property type="match status" value="1"/>
</dbReference>
<dbReference type="Proteomes" id="UP000092445">
    <property type="component" value="Unassembled WGS sequence"/>
</dbReference>
<dbReference type="PANTHER" id="PTHR46173:SF1">
    <property type="entry name" value="CCA TRNA NUCLEOTIDYLTRANSFERASE 1, MITOCHONDRIAL"/>
    <property type="match status" value="1"/>
</dbReference>
<dbReference type="InterPro" id="IPR032828">
    <property type="entry name" value="PolyA_RNA-bd"/>
</dbReference>
<feature type="domain" description="Poly A polymerase head" evidence="10">
    <location>
        <begin position="41"/>
        <end position="159"/>
    </location>
</feature>
<dbReference type="InterPro" id="IPR050264">
    <property type="entry name" value="Bact_CCA-adding_enz_type3_sf"/>
</dbReference>
<evidence type="ECO:0000313" key="12">
    <source>
        <dbReference type="EnsemblMetazoa" id="GPAI020523-PA"/>
    </source>
</evidence>
<dbReference type="AlphaFoldDB" id="A0A1A9ZNZ0"/>
<evidence type="ECO:0000313" key="13">
    <source>
        <dbReference type="Proteomes" id="UP000092445"/>
    </source>
</evidence>
<proteinExistence type="inferred from homology"/>
<evidence type="ECO:0000256" key="9">
    <source>
        <dbReference type="RuleBase" id="RU003953"/>
    </source>
</evidence>
<reference evidence="12" key="2">
    <citation type="submission" date="2020-05" db="UniProtKB">
        <authorList>
            <consortium name="EnsemblMetazoa"/>
        </authorList>
    </citation>
    <scope>IDENTIFICATION</scope>
    <source>
        <strain evidence="12">IAEA</strain>
    </source>
</reference>
<keyword evidence="7" id="KW-0547">Nucleotide-binding</keyword>
<dbReference type="Gene3D" id="3.30.460.10">
    <property type="entry name" value="Beta Polymerase, domain 2"/>
    <property type="match status" value="1"/>
</dbReference>
<keyword evidence="3 9" id="KW-0808">Transferase</keyword>
<protein>
    <recommendedName>
        <fullName evidence="14">Poly A polymerase head domain-containing protein</fullName>
    </recommendedName>
</protein>
<dbReference type="CDD" id="cd05398">
    <property type="entry name" value="NT_ClassII-CCAase"/>
    <property type="match status" value="1"/>
</dbReference>
<keyword evidence="6" id="KW-0479">Metal-binding</keyword>
<dbReference type="PANTHER" id="PTHR46173">
    <property type="entry name" value="CCA TRNA NUCLEOTIDYLTRANSFERASE 1, MITOCHONDRIAL"/>
    <property type="match status" value="1"/>
</dbReference>
<dbReference type="STRING" id="7398.A0A1A9ZNZ0"/>
<dbReference type="GO" id="GO:0046872">
    <property type="term" value="F:metal ion binding"/>
    <property type="evidence" value="ECO:0007669"/>
    <property type="project" value="UniProtKB-KW"/>
</dbReference>
<evidence type="ECO:0000256" key="3">
    <source>
        <dbReference type="ARBA" id="ARBA00022679"/>
    </source>
</evidence>
<dbReference type="GO" id="GO:0016779">
    <property type="term" value="F:nucleotidyltransferase activity"/>
    <property type="evidence" value="ECO:0007669"/>
    <property type="project" value="UniProtKB-KW"/>
</dbReference>
<evidence type="ECO:0000259" key="10">
    <source>
        <dbReference type="Pfam" id="PF01743"/>
    </source>
</evidence>
<keyword evidence="8" id="KW-0460">Magnesium</keyword>
<dbReference type="GO" id="GO:0000049">
    <property type="term" value="F:tRNA binding"/>
    <property type="evidence" value="ECO:0007669"/>
    <property type="project" value="TreeGrafter"/>
</dbReference>
<dbReference type="GO" id="GO:0001680">
    <property type="term" value="P:tRNA 3'-terminal CCA addition"/>
    <property type="evidence" value="ECO:0007669"/>
    <property type="project" value="TreeGrafter"/>
</dbReference>
<dbReference type="InterPro" id="IPR002646">
    <property type="entry name" value="PolA_pol_head_dom"/>
</dbReference>
<dbReference type="GO" id="GO:0005739">
    <property type="term" value="C:mitochondrion"/>
    <property type="evidence" value="ECO:0007669"/>
    <property type="project" value="TreeGrafter"/>
</dbReference>
<evidence type="ECO:0000256" key="2">
    <source>
        <dbReference type="ARBA" id="ARBA00007265"/>
    </source>
</evidence>
<evidence type="ECO:0000256" key="1">
    <source>
        <dbReference type="ARBA" id="ARBA00001946"/>
    </source>
</evidence>
<comment type="cofactor">
    <cofactor evidence="1">
        <name>Mg(2+)</name>
        <dbReference type="ChEBI" id="CHEBI:18420"/>
    </cofactor>
</comment>
<feature type="domain" description="tRNA nucleotidyltransferase/poly(A) polymerase RNA and SrmB- binding" evidence="11">
    <location>
        <begin position="191"/>
        <end position="241"/>
    </location>
</feature>
<dbReference type="VEuPathDB" id="VectorBase:GPAI020523"/>
<organism evidence="12 13">
    <name type="scientific">Glossina pallidipes</name>
    <name type="common">Tsetse fly</name>
    <dbReference type="NCBI Taxonomy" id="7398"/>
    <lineage>
        <taxon>Eukaryota</taxon>
        <taxon>Metazoa</taxon>
        <taxon>Ecdysozoa</taxon>
        <taxon>Arthropoda</taxon>
        <taxon>Hexapoda</taxon>
        <taxon>Insecta</taxon>
        <taxon>Pterygota</taxon>
        <taxon>Neoptera</taxon>
        <taxon>Endopterygota</taxon>
        <taxon>Diptera</taxon>
        <taxon>Brachycera</taxon>
        <taxon>Muscomorpha</taxon>
        <taxon>Hippoboscoidea</taxon>
        <taxon>Glossinidae</taxon>
        <taxon>Glossina</taxon>
    </lineage>
</organism>
<evidence type="ECO:0000256" key="7">
    <source>
        <dbReference type="ARBA" id="ARBA00022741"/>
    </source>
</evidence>
<dbReference type="Gene3D" id="1.10.3090.10">
    <property type="entry name" value="cca-adding enzyme, domain 2"/>
    <property type="match status" value="1"/>
</dbReference>
<dbReference type="GO" id="GO:0000166">
    <property type="term" value="F:nucleotide binding"/>
    <property type="evidence" value="ECO:0007669"/>
    <property type="project" value="UniProtKB-KW"/>
</dbReference>
<dbReference type="Pfam" id="PF12627">
    <property type="entry name" value="PolyA_pol_RNAbd"/>
    <property type="match status" value="1"/>
</dbReference>
<accession>A0A1A9ZNZ0</accession>
<keyword evidence="13" id="KW-1185">Reference proteome</keyword>
<keyword evidence="5" id="KW-0548">Nucleotidyltransferase</keyword>
<dbReference type="InterPro" id="IPR043519">
    <property type="entry name" value="NT_sf"/>
</dbReference>
<keyword evidence="9" id="KW-0694">RNA-binding</keyword>
<keyword evidence="4" id="KW-0819">tRNA processing</keyword>
<comment type="similarity">
    <text evidence="2 9">Belongs to the tRNA nucleotidyltransferase/poly(A) polymerase family.</text>
</comment>